<dbReference type="Proteomes" id="UP000663868">
    <property type="component" value="Unassembled WGS sequence"/>
</dbReference>
<name>A0A819S7K8_9BILA</name>
<protein>
    <submittedName>
        <fullName evidence="1">Uncharacterized protein</fullName>
    </submittedName>
</protein>
<reference evidence="1" key="1">
    <citation type="submission" date="2021-02" db="EMBL/GenBank/DDBJ databases">
        <authorList>
            <person name="Nowell W R."/>
        </authorList>
    </citation>
    <scope>NUCLEOTIDE SEQUENCE</scope>
</reference>
<organism evidence="1 2">
    <name type="scientific">Adineta steineri</name>
    <dbReference type="NCBI Taxonomy" id="433720"/>
    <lineage>
        <taxon>Eukaryota</taxon>
        <taxon>Metazoa</taxon>
        <taxon>Spiralia</taxon>
        <taxon>Gnathifera</taxon>
        <taxon>Rotifera</taxon>
        <taxon>Eurotatoria</taxon>
        <taxon>Bdelloidea</taxon>
        <taxon>Adinetida</taxon>
        <taxon>Adinetidae</taxon>
        <taxon>Adineta</taxon>
    </lineage>
</organism>
<accession>A0A819S7K8</accession>
<proteinExistence type="predicted"/>
<evidence type="ECO:0000313" key="2">
    <source>
        <dbReference type="Proteomes" id="UP000663868"/>
    </source>
</evidence>
<sequence>MVEITKIYENEKKDVTAKLNALFKCQSRKYAARFARRSLSTSVWLGEDGDAVRVASGVTSGKCGRTGNSDFVSEIHCTIIEECLTIGGGGGVVIGDDDDDDGVAIILVDLVIVDLNCTM</sequence>
<gene>
    <name evidence="1" type="ORF">KXQ929_LOCUS31363</name>
</gene>
<dbReference type="AlphaFoldDB" id="A0A819S7K8"/>
<comment type="caution">
    <text evidence="1">The sequence shown here is derived from an EMBL/GenBank/DDBJ whole genome shotgun (WGS) entry which is preliminary data.</text>
</comment>
<evidence type="ECO:0000313" key="1">
    <source>
        <dbReference type="EMBL" id="CAF4048292.1"/>
    </source>
</evidence>
<dbReference type="EMBL" id="CAJOBB010003579">
    <property type="protein sequence ID" value="CAF4048292.1"/>
    <property type="molecule type" value="Genomic_DNA"/>
</dbReference>